<dbReference type="EMBL" id="JOKM01000075">
    <property type="protein sequence ID" value="KGB22627.1"/>
    <property type="molecule type" value="Genomic_DNA"/>
</dbReference>
<evidence type="ECO:0000313" key="1">
    <source>
        <dbReference type="EMBL" id="KGB22627.1"/>
    </source>
</evidence>
<sequence>MRITMITFFREKMYRLYPSVTPANYCMDWHQLFLWRD</sequence>
<accession>A0A094YMN5</accession>
<comment type="caution">
    <text evidence="1">The sequence shown here is derived from an EMBL/GenBank/DDBJ whole genome shotgun (WGS) entry which is preliminary data.</text>
</comment>
<organism evidence="1 2">
    <name type="scientific">Acetobacter tropicalis</name>
    <dbReference type="NCBI Taxonomy" id="104102"/>
    <lineage>
        <taxon>Bacteria</taxon>
        <taxon>Pseudomonadati</taxon>
        <taxon>Pseudomonadota</taxon>
        <taxon>Alphaproteobacteria</taxon>
        <taxon>Acetobacterales</taxon>
        <taxon>Acetobacteraceae</taxon>
        <taxon>Acetobacter</taxon>
    </lineage>
</organism>
<proteinExistence type="predicted"/>
<reference evidence="1 2" key="1">
    <citation type="submission" date="2014-06" db="EMBL/GenBank/DDBJ databases">
        <title>Functional and comparative genomic analyses of the Drosophila gut microbiota identify candidate symbiosis factors.</title>
        <authorList>
            <person name="Newell P.D."/>
            <person name="Chaston J.M."/>
            <person name="Douglas A.E."/>
        </authorList>
    </citation>
    <scope>NUCLEOTIDE SEQUENCE [LARGE SCALE GENOMIC DNA]</scope>
    <source>
        <strain evidence="1 2">DmCS_006</strain>
    </source>
</reference>
<evidence type="ECO:0000313" key="2">
    <source>
        <dbReference type="Proteomes" id="UP000029448"/>
    </source>
</evidence>
<dbReference type="PATRIC" id="fig|104102.7.peg.2183"/>
<dbReference type="STRING" id="104102.AtDm6_2208"/>
<name>A0A094YMN5_9PROT</name>
<dbReference type="Proteomes" id="UP000029448">
    <property type="component" value="Unassembled WGS sequence"/>
</dbReference>
<gene>
    <name evidence="1" type="ORF">AtDm6_2208</name>
</gene>
<protein>
    <submittedName>
        <fullName evidence="1">Uncharacterized protein</fullName>
    </submittedName>
</protein>
<keyword evidence="2" id="KW-1185">Reference proteome</keyword>
<dbReference type="AlphaFoldDB" id="A0A094YMN5"/>